<name>A0AAV0Y873_9HEMI</name>
<dbReference type="Proteomes" id="UP001160148">
    <property type="component" value="Unassembled WGS sequence"/>
</dbReference>
<proteinExistence type="predicted"/>
<keyword evidence="2" id="KW-1185">Reference proteome</keyword>
<accession>A0AAV0Y873</accession>
<dbReference type="AlphaFoldDB" id="A0AAV0Y873"/>
<dbReference type="EMBL" id="CARXXK010001661">
    <property type="protein sequence ID" value="CAI6377174.1"/>
    <property type="molecule type" value="Genomic_DNA"/>
</dbReference>
<reference evidence="1 2" key="1">
    <citation type="submission" date="2023-01" db="EMBL/GenBank/DDBJ databases">
        <authorList>
            <person name="Whitehead M."/>
        </authorList>
    </citation>
    <scope>NUCLEOTIDE SEQUENCE [LARGE SCALE GENOMIC DNA]</scope>
</reference>
<sequence length="74" mass="8529">MFSEDKRIVLKNKLVHQKKNLLNLQSEYSNISQKSIEEKLIEINCPVNQKTIVQEIFLAAKVNNSKVDDILMNG</sequence>
<protein>
    <submittedName>
        <fullName evidence="1">Uncharacterized protein</fullName>
    </submittedName>
</protein>
<comment type="caution">
    <text evidence="1">The sequence shown here is derived from an EMBL/GenBank/DDBJ whole genome shotgun (WGS) entry which is preliminary data.</text>
</comment>
<evidence type="ECO:0000313" key="2">
    <source>
        <dbReference type="Proteomes" id="UP001160148"/>
    </source>
</evidence>
<organism evidence="1 2">
    <name type="scientific">Macrosiphum euphorbiae</name>
    <name type="common">potato aphid</name>
    <dbReference type="NCBI Taxonomy" id="13131"/>
    <lineage>
        <taxon>Eukaryota</taxon>
        <taxon>Metazoa</taxon>
        <taxon>Ecdysozoa</taxon>
        <taxon>Arthropoda</taxon>
        <taxon>Hexapoda</taxon>
        <taxon>Insecta</taxon>
        <taxon>Pterygota</taxon>
        <taxon>Neoptera</taxon>
        <taxon>Paraneoptera</taxon>
        <taxon>Hemiptera</taxon>
        <taxon>Sternorrhyncha</taxon>
        <taxon>Aphidomorpha</taxon>
        <taxon>Aphidoidea</taxon>
        <taxon>Aphididae</taxon>
        <taxon>Macrosiphini</taxon>
        <taxon>Macrosiphum</taxon>
    </lineage>
</organism>
<evidence type="ECO:0000313" key="1">
    <source>
        <dbReference type="EMBL" id="CAI6377174.1"/>
    </source>
</evidence>
<gene>
    <name evidence="1" type="ORF">MEUPH1_LOCUS30472</name>
</gene>